<gene>
    <name evidence="6" type="ORF">B5K10_17295</name>
</gene>
<feature type="domain" description="HTH tetR-type" evidence="5">
    <location>
        <begin position="9"/>
        <end position="69"/>
    </location>
</feature>
<dbReference type="Pfam" id="PF16925">
    <property type="entry name" value="TetR_C_13"/>
    <property type="match status" value="1"/>
</dbReference>
<evidence type="ECO:0000256" key="2">
    <source>
        <dbReference type="ARBA" id="ARBA00023125"/>
    </source>
</evidence>
<proteinExistence type="predicted"/>
<dbReference type="RefSeq" id="WP_116274197.1">
    <property type="nucleotide sequence ID" value="NZ_KZ859521.1"/>
</dbReference>
<evidence type="ECO:0000256" key="4">
    <source>
        <dbReference type="PROSITE-ProRule" id="PRU00335"/>
    </source>
</evidence>
<feature type="DNA-binding region" description="H-T-H motif" evidence="4">
    <location>
        <begin position="32"/>
        <end position="51"/>
    </location>
</feature>
<dbReference type="SUPFAM" id="SSF48498">
    <property type="entry name" value="Tetracyclin repressor-like, C-terminal domain"/>
    <property type="match status" value="1"/>
</dbReference>
<dbReference type="Gene3D" id="1.10.10.60">
    <property type="entry name" value="Homeodomain-like"/>
    <property type="match status" value="1"/>
</dbReference>
<dbReference type="PROSITE" id="PS01081">
    <property type="entry name" value="HTH_TETR_1"/>
    <property type="match status" value="1"/>
</dbReference>
<evidence type="ECO:0000256" key="1">
    <source>
        <dbReference type="ARBA" id="ARBA00023015"/>
    </source>
</evidence>
<dbReference type="InterPro" id="IPR011075">
    <property type="entry name" value="TetR_C"/>
</dbReference>
<evidence type="ECO:0000259" key="5">
    <source>
        <dbReference type="PROSITE" id="PS50977"/>
    </source>
</evidence>
<dbReference type="SUPFAM" id="SSF46689">
    <property type="entry name" value="Homeodomain-like"/>
    <property type="match status" value="1"/>
</dbReference>
<keyword evidence="1" id="KW-0805">Transcription regulation</keyword>
<comment type="caution">
    <text evidence="6">The sequence shown here is derived from an EMBL/GenBank/DDBJ whole genome shotgun (WGS) entry which is preliminary data.</text>
</comment>
<protein>
    <submittedName>
        <fullName evidence="6">TetR family transcriptional regulator</fullName>
    </submittedName>
</protein>
<dbReference type="GO" id="GO:0003677">
    <property type="term" value="F:DNA binding"/>
    <property type="evidence" value="ECO:0007669"/>
    <property type="project" value="UniProtKB-UniRule"/>
</dbReference>
<organism evidence="6 7">
    <name type="scientific">Rhizobium leguminosarum bv. trifolii</name>
    <dbReference type="NCBI Taxonomy" id="386"/>
    <lineage>
        <taxon>Bacteria</taxon>
        <taxon>Pseudomonadati</taxon>
        <taxon>Pseudomonadota</taxon>
        <taxon>Alphaproteobacteria</taxon>
        <taxon>Hyphomicrobiales</taxon>
        <taxon>Rhizobiaceae</taxon>
        <taxon>Rhizobium/Agrobacterium group</taxon>
        <taxon>Rhizobium</taxon>
    </lineage>
</organism>
<accession>A0A3E1BFL7</accession>
<dbReference type="AlphaFoldDB" id="A0A3E1BFL7"/>
<dbReference type="PANTHER" id="PTHR47506">
    <property type="entry name" value="TRANSCRIPTIONAL REGULATORY PROTEIN"/>
    <property type="match status" value="1"/>
</dbReference>
<reference evidence="6 7" key="1">
    <citation type="submission" date="2017-03" db="EMBL/GenBank/DDBJ databases">
        <title>Genome analysis of Rhizobial strains effectives or ineffectives for nitrogen fixation isolated from bean seeds.</title>
        <authorList>
            <person name="Peralta H."/>
            <person name="Aguilar-Vera A."/>
            <person name="Mora Y."/>
            <person name="Vargas-Lagunas C."/>
            <person name="Girard L."/>
            <person name="Mora J."/>
        </authorList>
    </citation>
    <scope>NUCLEOTIDE SEQUENCE [LARGE SCALE GENOMIC DNA]</scope>
    <source>
        <strain evidence="6 7">CCGM5</strain>
    </source>
</reference>
<dbReference type="Pfam" id="PF00440">
    <property type="entry name" value="TetR_N"/>
    <property type="match status" value="1"/>
</dbReference>
<dbReference type="InterPro" id="IPR023772">
    <property type="entry name" value="DNA-bd_HTH_TetR-type_CS"/>
</dbReference>
<dbReference type="EMBL" id="NAOO01000019">
    <property type="protein sequence ID" value="RFB91075.1"/>
    <property type="molecule type" value="Genomic_DNA"/>
</dbReference>
<keyword evidence="3" id="KW-0804">Transcription</keyword>
<dbReference type="PANTHER" id="PTHR47506:SF1">
    <property type="entry name" value="HTH-TYPE TRANSCRIPTIONAL REGULATOR YJDC"/>
    <property type="match status" value="1"/>
</dbReference>
<evidence type="ECO:0000256" key="3">
    <source>
        <dbReference type="ARBA" id="ARBA00023163"/>
    </source>
</evidence>
<sequence>MAERGRPRNFDRAQALDRALMAFWQNGFAATSMNDLVEAMGINSPSIYAAFGSKEALFAEAVQHYHTTYADELPAALKSAPDAAAGIEAMLEAAVELFTRPDRPHGCFVVNSVASNAPNGIEIEQTLKELRQERSKQIAERLTEDVRGGRLRDDTPVQELSDLYAAILQGLAQGARDGLAKERLLTIPRHSRALISPWMSDNDSR</sequence>
<evidence type="ECO:0000313" key="7">
    <source>
        <dbReference type="Proteomes" id="UP000256748"/>
    </source>
</evidence>
<dbReference type="Gene3D" id="1.10.357.10">
    <property type="entry name" value="Tetracycline Repressor, domain 2"/>
    <property type="match status" value="1"/>
</dbReference>
<name>A0A3E1BFL7_RHILT</name>
<dbReference type="InterPro" id="IPR036271">
    <property type="entry name" value="Tet_transcr_reg_TetR-rel_C_sf"/>
</dbReference>
<keyword evidence="2 4" id="KW-0238">DNA-binding</keyword>
<dbReference type="InterPro" id="IPR009057">
    <property type="entry name" value="Homeodomain-like_sf"/>
</dbReference>
<evidence type="ECO:0000313" key="6">
    <source>
        <dbReference type="EMBL" id="RFB91075.1"/>
    </source>
</evidence>
<dbReference type="PROSITE" id="PS50977">
    <property type="entry name" value="HTH_TETR_2"/>
    <property type="match status" value="1"/>
</dbReference>
<dbReference type="InterPro" id="IPR001647">
    <property type="entry name" value="HTH_TetR"/>
</dbReference>
<dbReference type="Proteomes" id="UP000256748">
    <property type="component" value="Unassembled WGS sequence"/>
</dbReference>